<feature type="domain" description="PNPLA" evidence="5">
    <location>
        <begin position="20"/>
        <end position="178"/>
    </location>
</feature>
<evidence type="ECO:0000256" key="2">
    <source>
        <dbReference type="ARBA" id="ARBA00022963"/>
    </source>
</evidence>
<evidence type="ECO:0000259" key="5">
    <source>
        <dbReference type="PROSITE" id="PS51635"/>
    </source>
</evidence>
<organism evidence="6 7">
    <name type="scientific">Sungkyunkwania multivorans</name>
    <dbReference type="NCBI Taxonomy" id="1173618"/>
    <lineage>
        <taxon>Bacteria</taxon>
        <taxon>Pseudomonadati</taxon>
        <taxon>Bacteroidota</taxon>
        <taxon>Flavobacteriia</taxon>
        <taxon>Flavobacteriales</taxon>
        <taxon>Flavobacteriaceae</taxon>
        <taxon>Sungkyunkwania</taxon>
    </lineage>
</organism>
<dbReference type="Pfam" id="PF01734">
    <property type="entry name" value="Patatin"/>
    <property type="match status" value="1"/>
</dbReference>
<dbReference type="SUPFAM" id="SSF52151">
    <property type="entry name" value="FabD/lysophospholipase-like"/>
    <property type="match status" value="1"/>
</dbReference>
<evidence type="ECO:0000313" key="7">
    <source>
        <dbReference type="Proteomes" id="UP001596978"/>
    </source>
</evidence>
<dbReference type="EMBL" id="JBHTJH010000004">
    <property type="protein sequence ID" value="MFD0862039.1"/>
    <property type="molecule type" value="Genomic_DNA"/>
</dbReference>
<accession>A0ABW3CYY2</accession>
<evidence type="ECO:0000256" key="1">
    <source>
        <dbReference type="ARBA" id="ARBA00022801"/>
    </source>
</evidence>
<proteinExistence type="predicted"/>
<protein>
    <submittedName>
        <fullName evidence="6">Patatin-like phospholipase family protein</fullName>
    </submittedName>
</protein>
<dbReference type="CDD" id="cd07205">
    <property type="entry name" value="Pat_PNPLA6_PNPLA7_NTE1_like"/>
    <property type="match status" value="1"/>
</dbReference>
<feature type="active site" description="Nucleophile" evidence="4">
    <location>
        <position position="53"/>
    </location>
</feature>
<feature type="active site" description="Proton acceptor" evidence="4">
    <location>
        <position position="165"/>
    </location>
</feature>
<evidence type="ECO:0000256" key="3">
    <source>
        <dbReference type="ARBA" id="ARBA00023098"/>
    </source>
</evidence>
<dbReference type="InterPro" id="IPR016035">
    <property type="entry name" value="Acyl_Trfase/lysoPLipase"/>
</dbReference>
<keyword evidence="1 4" id="KW-0378">Hydrolase</keyword>
<sequence>MDLIKKISKSFESRPYDIGVALGGGGTRGFAHLGVLQALKEANIQVEAVSGVSAGAIVGCMIASGKAPKEVMQLMQDYDLLDFTSFQIPKMGLLNFDKLEGFLSEHLPSDSFDDLEIPFWVTLSNLNVGKVEYHNSGSLITAVMASASIPVLFSPVTIGEYTYVDGGLFDNLPVQPLRDNCKKVIGVDISPVQEVESFSNLIDVAIRTFQLNDKSNTRKNKKECDLFIQPLDLCEYDILDTSNAKKLFDIGYDCANSMTIDL</sequence>
<keyword evidence="3 4" id="KW-0443">Lipid metabolism</keyword>
<dbReference type="Proteomes" id="UP001596978">
    <property type="component" value="Unassembled WGS sequence"/>
</dbReference>
<feature type="short sequence motif" description="GXGXXG" evidence="4">
    <location>
        <begin position="24"/>
        <end position="29"/>
    </location>
</feature>
<dbReference type="PROSITE" id="PS51635">
    <property type="entry name" value="PNPLA"/>
    <property type="match status" value="1"/>
</dbReference>
<feature type="short sequence motif" description="DGA/G" evidence="4">
    <location>
        <begin position="165"/>
        <end position="167"/>
    </location>
</feature>
<dbReference type="Gene3D" id="3.40.1090.10">
    <property type="entry name" value="Cytosolic phospholipase A2 catalytic domain"/>
    <property type="match status" value="1"/>
</dbReference>
<feature type="short sequence motif" description="GXSXG" evidence="4">
    <location>
        <begin position="51"/>
        <end position="55"/>
    </location>
</feature>
<reference evidence="7" key="1">
    <citation type="journal article" date="2019" name="Int. J. Syst. Evol. Microbiol.">
        <title>The Global Catalogue of Microorganisms (GCM) 10K type strain sequencing project: providing services to taxonomists for standard genome sequencing and annotation.</title>
        <authorList>
            <consortium name="The Broad Institute Genomics Platform"/>
            <consortium name="The Broad Institute Genome Sequencing Center for Infectious Disease"/>
            <person name="Wu L."/>
            <person name="Ma J."/>
        </authorList>
    </citation>
    <scope>NUCLEOTIDE SEQUENCE [LARGE SCALE GENOMIC DNA]</scope>
    <source>
        <strain evidence="7">CCUG 62952</strain>
    </source>
</reference>
<dbReference type="PANTHER" id="PTHR14226:SF78">
    <property type="entry name" value="SLR0060 PROTEIN"/>
    <property type="match status" value="1"/>
</dbReference>
<dbReference type="PANTHER" id="PTHR14226">
    <property type="entry name" value="NEUROPATHY TARGET ESTERASE/SWISS CHEESE D.MELANOGASTER"/>
    <property type="match status" value="1"/>
</dbReference>
<dbReference type="InterPro" id="IPR002641">
    <property type="entry name" value="PNPLA_dom"/>
</dbReference>
<comment type="caution">
    <text evidence="6">The sequence shown here is derived from an EMBL/GenBank/DDBJ whole genome shotgun (WGS) entry which is preliminary data.</text>
</comment>
<evidence type="ECO:0000313" key="6">
    <source>
        <dbReference type="EMBL" id="MFD0862039.1"/>
    </source>
</evidence>
<gene>
    <name evidence="6" type="ORF">ACFQ1M_07455</name>
</gene>
<keyword evidence="7" id="KW-1185">Reference proteome</keyword>
<dbReference type="RefSeq" id="WP_386406197.1">
    <property type="nucleotide sequence ID" value="NZ_JBHTJH010000004.1"/>
</dbReference>
<name>A0ABW3CYY2_9FLAO</name>
<keyword evidence="2 4" id="KW-0442">Lipid degradation</keyword>
<dbReference type="InterPro" id="IPR050301">
    <property type="entry name" value="NTE"/>
</dbReference>
<evidence type="ECO:0000256" key="4">
    <source>
        <dbReference type="PROSITE-ProRule" id="PRU01161"/>
    </source>
</evidence>